<keyword evidence="1" id="KW-1133">Transmembrane helix</keyword>
<evidence type="ECO:0000313" key="3">
    <source>
        <dbReference type="Proteomes" id="UP000199300"/>
    </source>
</evidence>
<feature type="transmembrane region" description="Helical" evidence="1">
    <location>
        <begin position="112"/>
        <end position="130"/>
    </location>
</feature>
<sequence length="207" mass="23996">MDKQRKITIINEIHYWRENRLLPSHYCDFLLALYTEGSHSEGDELGTVDITRITSPVLGYEAESEQETSSTQRHSMFWDRISFTLLFYVLANTIIIPAILILPYLLNVSIAPEWYVVTAVITTLILFFVGRNKADLLLAYRLTILLVNLFMVSLFIIDQWLVPYYLSIVIIFAQLTIWFYLAVRKKLRLLLVLSIIALSISVFAMIL</sequence>
<feature type="transmembrane region" description="Helical" evidence="1">
    <location>
        <begin position="83"/>
        <end position="106"/>
    </location>
</feature>
<feature type="transmembrane region" description="Helical" evidence="1">
    <location>
        <begin position="163"/>
        <end position="182"/>
    </location>
</feature>
<keyword evidence="1" id="KW-0812">Transmembrane</keyword>
<dbReference type="Proteomes" id="UP000199300">
    <property type="component" value="Unassembled WGS sequence"/>
</dbReference>
<dbReference type="OrthoDB" id="2380880at2"/>
<feature type="transmembrane region" description="Helical" evidence="1">
    <location>
        <begin position="189"/>
        <end position="206"/>
    </location>
</feature>
<protein>
    <submittedName>
        <fullName evidence="2">Uncharacterized protein</fullName>
    </submittedName>
</protein>
<feature type="transmembrane region" description="Helical" evidence="1">
    <location>
        <begin position="137"/>
        <end position="157"/>
    </location>
</feature>
<dbReference type="EMBL" id="FODJ01000001">
    <property type="protein sequence ID" value="SEN55813.1"/>
    <property type="molecule type" value="Genomic_DNA"/>
</dbReference>
<keyword evidence="3" id="KW-1185">Reference proteome</keyword>
<accession>A0A1H8HI20</accession>
<gene>
    <name evidence="2" type="ORF">SAMN04488134_101355</name>
</gene>
<evidence type="ECO:0000256" key="1">
    <source>
        <dbReference type="SAM" id="Phobius"/>
    </source>
</evidence>
<dbReference type="RefSeq" id="WP_091494098.1">
    <property type="nucleotide sequence ID" value="NZ_FODJ01000001.1"/>
</dbReference>
<reference evidence="2 3" key="1">
    <citation type="submission" date="2016-10" db="EMBL/GenBank/DDBJ databases">
        <authorList>
            <person name="de Groot N.N."/>
        </authorList>
    </citation>
    <scope>NUCLEOTIDE SEQUENCE [LARGE SCALE GENOMIC DNA]</scope>
    <source>
        <strain evidence="2 3">CGMCC 1.10434</strain>
    </source>
</reference>
<dbReference type="AlphaFoldDB" id="A0A1H8HI20"/>
<keyword evidence="1" id="KW-0472">Membrane</keyword>
<dbReference type="STRING" id="872970.SAMN04488134_101355"/>
<proteinExistence type="predicted"/>
<name>A0A1H8HI20_9BACI</name>
<evidence type="ECO:0000313" key="2">
    <source>
        <dbReference type="EMBL" id="SEN55813.1"/>
    </source>
</evidence>
<organism evidence="2 3">
    <name type="scientific">Amphibacillus marinus</name>
    <dbReference type="NCBI Taxonomy" id="872970"/>
    <lineage>
        <taxon>Bacteria</taxon>
        <taxon>Bacillati</taxon>
        <taxon>Bacillota</taxon>
        <taxon>Bacilli</taxon>
        <taxon>Bacillales</taxon>
        <taxon>Bacillaceae</taxon>
        <taxon>Amphibacillus</taxon>
    </lineage>
</organism>